<keyword evidence="5" id="KW-0067">ATP-binding</keyword>
<dbReference type="CDD" id="cd18012">
    <property type="entry name" value="DEXQc_arch_SWI2_SNF2"/>
    <property type="match status" value="1"/>
</dbReference>
<evidence type="ECO:0000313" key="5">
    <source>
        <dbReference type="EMBL" id="MDJ1184876.1"/>
    </source>
</evidence>
<evidence type="ECO:0000256" key="1">
    <source>
        <dbReference type="ARBA" id="ARBA00022801"/>
    </source>
</evidence>
<dbReference type="Pfam" id="PF12419">
    <property type="entry name" value="DUF3670"/>
    <property type="match status" value="1"/>
</dbReference>
<dbReference type="EMBL" id="JAQOSQ010000021">
    <property type="protein sequence ID" value="MDJ1184876.1"/>
    <property type="molecule type" value="Genomic_DNA"/>
</dbReference>
<dbReference type="InterPro" id="IPR049730">
    <property type="entry name" value="SNF2/RAD54-like_C"/>
</dbReference>
<dbReference type="GO" id="GO:0004386">
    <property type="term" value="F:helicase activity"/>
    <property type="evidence" value="ECO:0007669"/>
    <property type="project" value="UniProtKB-KW"/>
</dbReference>
<evidence type="ECO:0000259" key="4">
    <source>
        <dbReference type="PROSITE" id="PS51194"/>
    </source>
</evidence>
<evidence type="ECO:0000256" key="2">
    <source>
        <dbReference type="SAM" id="MobiDB-lite"/>
    </source>
</evidence>
<dbReference type="SMART" id="SM00487">
    <property type="entry name" value="DEXDc"/>
    <property type="match status" value="1"/>
</dbReference>
<organism evidence="5 6">
    <name type="scientific">Roseofilum casamattae BLCC-M143</name>
    <dbReference type="NCBI Taxonomy" id="3022442"/>
    <lineage>
        <taxon>Bacteria</taxon>
        <taxon>Bacillati</taxon>
        <taxon>Cyanobacteriota</taxon>
        <taxon>Cyanophyceae</taxon>
        <taxon>Desertifilales</taxon>
        <taxon>Desertifilaceae</taxon>
        <taxon>Roseofilum</taxon>
        <taxon>Roseofilum casamattae</taxon>
    </lineage>
</organism>
<keyword evidence="6" id="KW-1185">Reference proteome</keyword>
<sequence length="1049" mass="118847">MAILHGSWLTGDRFVIWGETWRRVVSDEITDGSPSVQPYPLAMSADELNAWLQSSQLPTSVRSSIPDEPEDITLQVALPTQLAETAPKPSQRRRRKSAPPPLPIMTVTALPSTTPLPEEENIALYPWQITAFCLSSTQAIAFLQAIPLGLLQTAQPWLGNDLKFWSHISRWGLDLLARCKFLPTLANDGEGAWSATWKPLLDSPSDRDRLLQFSALMPGSCRTYQPERAEVTLDLPADPNLLLHQVLGAILNARIRHIEMPAPALKGGMKQWLAGLTHSQPTLKPTPALEAVQATLNQWMAPVRQQLDGQTAFTTSFTLHPPQGKQQDWMLEYGLQCLDDPECIVDATTIWQHPVESLDYGGRTIYRPQETFLAGLGLASRIFPALEESLQTSQPLFYRLNPIEAYEFIKSGAWRLQESGLGVILPPSLSRTGNLGNRLGLTLSADTPKRKKTEKLSLQSLLQFKWELTLGGQRLSRKEFDRLVALESPLVQVNGEWVELRSQDVRAAQEFFSKRKDEMNLSLEDALRISAGDTQMVEKLPVVEFEASDKLGELLSSLMEPRTIDAIAAPKTFQGELRPYQARGVGWLAFLEQWGLGACLADDMGLGKTIQFLAFLLVLQQEKRLASPTLLVCPTSVLGNWEREIKRFAPTLNAIVHHGDKRKKGKAFLDVANKHHLVLTSYSLVVRDRENLQNVAWQGIVLDEAQNIKNPEAKQSQAVRELDSEFRIALTGTPVENRLQELWSIMDFLNPGYLGTRQFFQRRFTVPIEKYGDTESLHNLRSLSQPFILRRLKTDTSIIQDLPEKQEMTVFCPLSDEQKKLYKQSVDKSLAEIENAEGIQRHGQVLALLTHLKQICNHPEQFLKKRILKEPQHSGKLMRLREMLEEVVEVGDRALIFTQFAEWGKLLKPYLEKEFNREVFFLYGNTRRAQREEMLDRFQNDPQGPQLFILSLKAGGVGLNLTRANHVFHFDRWWNPAVENQATDRVFRIGQTRKVQVHKFVCQGTLEEKINDLIASKQELAEQVVGAGENWLVDLDSDRLRDLLLMENE</sequence>
<dbReference type="Gene3D" id="3.40.50.10810">
    <property type="entry name" value="Tandem AAA-ATPase domain"/>
    <property type="match status" value="1"/>
</dbReference>
<keyword evidence="5" id="KW-0547">Nucleotide-binding</keyword>
<dbReference type="RefSeq" id="WP_283759532.1">
    <property type="nucleotide sequence ID" value="NZ_JAQOSQ010000021.1"/>
</dbReference>
<dbReference type="PANTHER" id="PTHR10799">
    <property type="entry name" value="SNF2/RAD54 HELICASE FAMILY"/>
    <property type="match status" value="1"/>
</dbReference>
<dbReference type="SMART" id="SM00490">
    <property type="entry name" value="HELICc"/>
    <property type="match status" value="1"/>
</dbReference>
<name>A0ABT7C0B9_9CYAN</name>
<feature type="domain" description="Helicase C-terminal" evidence="4">
    <location>
        <begin position="879"/>
        <end position="1036"/>
    </location>
</feature>
<accession>A0ABT7C0B9</accession>
<keyword evidence="5" id="KW-0347">Helicase</keyword>
<feature type="region of interest" description="Disordered" evidence="2">
    <location>
        <begin position="83"/>
        <end position="104"/>
    </location>
</feature>
<gene>
    <name evidence="5" type="ORF">PMH09_16940</name>
</gene>
<feature type="domain" description="Helicase ATP-binding" evidence="3">
    <location>
        <begin position="589"/>
        <end position="752"/>
    </location>
</feature>
<dbReference type="InterPro" id="IPR001650">
    <property type="entry name" value="Helicase_C-like"/>
</dbReference>
<dbReference type="Gene3D" id="3.40.50.300">
    <property type="entry name" value="P-loop containing nucleotide triphosphate hydrolases"/>
    <property type="match status" value="1"/>
</dbReference>
<dbReference type="InterPro" id="IPR014001">
    <property type="entry name" value="Helicase_ATP-bd"/>
</dbReference>
<keyword evidence="1" id="KW-0378">Hydrolase</keyword>
<protein>
    <submittedName>
        <fullName evidence="5">DEAD/DEAH box helicase</fullName>
    </submittedName>
</protein>
<dbReference type="Pfam" id="PF00271">
    <property type="entry name" value="Helicase_C"/>
    <property type="match status" value="1"/>
</dbReference>
<dbReference type="Pfam" id="PF00176">
    <property type="entry name" value="SNF2-rel_dom"/>
    <property type="match status" value="1"/>
</dbReference>
<dbReference type="Proteomes" id="UP001232992">
    <property type="component" value="Unassembled WGS sequence"/>
</dbReference>
<evidence type="ECO:0000313" key="6">
    <source>
        <dbReference type="Proteomes" id="UP001232992"/>
    </source>
</evidence>
<proteinExistence type="predicted"/>
<dbReference type="InterPro" id="IPR022138">
    <property type="entry name" value="DUF3670"/>
</dbReference>
<evidence type="ECO:0000259" key="3">
    <source>
        <dbReference type="PROSITE" id="PS51192"/>
    </source>
</evidence>
<dbReference type="InterPro" id="IPR027417">
    <property type="entry name" value="P-loop_NTPase"/>
</dbReference>
<comment type="caution">
    <text evidence="5">The sequence shown here is derived from an EMBL/GenBank/DDBJ whole genome shotgun (WGS) entry which is preliminary data.</text>
</comment>
<dbReference type="PROSITE" id="PS51194">
    <property type="entry name" value="HELICASE_CTER"/>
    <property type="match status" value="1"/>
</dbReference>
<dbReference type="InterPro" id="IPR000330">
    <property type="entry name" value="SNF2_N"/>
</dbReference>
<dbReference type="InterPro" id="IPR038718">
    <property type="entry name" value="SNF2-like_sf"/>
</dbReference>
<dbReference type="SUPFAM" id="SSF52540">
    <property type="entry name" value="P-loop containing nucleoside triphosphate hydrolases"/>
    <property type="match status" value="2"/>
</dbReference>
<reference evidence="5 6" key="1">
    <citation type="submission" date="2023-01" db="EMBL/GenBank/DDBJ databases">
        <title>Novel diversity within Roseofilum (Cyanobacteria; Desertifilaceae) from marine benthic mats with descriptions of four novel species.</title>
        <authorList>
            <person name="Wang Y."/>
            <person name="Berthold D.E."/>
            <person name="Hu J."/>
            <person name="Lefler F.W."/>
            <person name="Laughinghouse H.D. IV."/>
        </authorList>
    </citation>
    <scope>NUCLEOTIDE SEQUENCE [LARGE SCALE GENOMIC DNA]</scope>
    <source>
        <strain evidence="5 6">BLCC-M143</strain>
    </source>
</reference>
<dbReference type="CDD" id="cd18793">
    <property type="entry name" value="SF2_C_SNF"/>
    <property type="match status" value="1"/>
</dbReference>
<dbReference type="PROSITE" id="PS51192">
    <property type="entry name" value="HELICASE_ATP_BIND_1"/>
    <property type="match status" value="1"/>
</dbReference>